<feature type="transmembrane region" description="Helical" evidence="7">
    <location>
        <begin position="298"/>
        <end position="321"/>
    </location>
</feature>
<evidence type="ECO:0008006" key="10">
    <source>
        <dbReference type="Google" id="ProtNLM"/>
    </source>
</evidence>
<sequence>MNEAEPGSPGTAHPETPQDGLDGLRSATLTMNQALGLAVVVFSPVLTAATVGVFMGGVAGSSGWLSAAAGALVMVCIGVAIVPFAQRHVVSGALYSYIGHVFGGGAKFVAGASLAVGYVVGLMVMLGVLGLYVGSMLTSVFGVSGANGFTGQVIIYAVAITAAGILAYRSLDASAKLSIGLLFLSCPVVLAVLIGNLFSDGFDFAGQFAFSDFSFSGFTLGLVLSTTFLVGFESSAATALETKDPIRTVPRIIILVPFIVGGIAVLGTLLTVPSLGAIGDQLAAGESPIAAMARHSGLGFLAEASDIALVVTSFSVLVGFMNYAPRVWATMANDGLLPKAIGRVAPRTQTPGTAIAVMCVPALAFPVALIAITDASPLEMYQYLATLFPYLWVIPYILICTGAIVVLRRNGELTVVKTIACLIGAAATGWLYLNSIVNPTGTTLDDMTWVAPVSIVAMMIIMGARRLVSRSGEQAEEGR</sequence>
<feature type="transmembrane region" description="Helical" evidence="7">
    <location>
        <begin position="34"/>
        <end position="58"/>
    </location>
</feature>
<keyword evidence="9" id="KW-1185">Reference proteome</keyword>
<reference evidence="8 9" key="2">
    <citation type="journal article" date="2023" name="ChemBioChem">
        <title>Acyltransferase Domain Exchange between Two Independent Type I Polyketide Synthases in the Same Producer Strain of Macrolide Antibiotics.</title>
        <authorList>
            <person name="Kudo F."/>
            <person name="Kishikawa K."/>
            <person name="Tsuboi K."/>
            <person name="Kido T."/>
            <person name="Usui T."/>
            <person name="Hashimoto J."/>
            <person name="Shin-Ya K."/>
            <person name="Miyanaga A."/>
            <person name="Eguchi T."/>
        </authorList>
    </citation>
    <scope>NUCLEOTIDE SEQUENCE [LARGE SCALE GENOMIC DNA]</scope>
    <source>
        <strain evidence="8 9">A-8890</strain>
    </source>
</reference>
<protein>
    <recommendedName>
        <fullName evidence="10">Amino acid permease</fullName>
    </recommendedName>
</protein>
<dbReference type="EMBL" id="AP018448">
    <property type="protein sequence ID" value="BBC30492.1"/>
    <property type="molecule type" value="Genomic_DNA"/>
</dbReference>
<keyword evidence="3 7" id="KW-0812">Transmembrane</keyword>
<name>A0ABN5VB14_9ACTN</name>
<dbReference type="PANTHER" id="PTHR42770:SF7">
    <property type="entry name" value="MEMBRANE PROTEIN"/>
    <property type="match status" value="1"/>
</dbReference>
<dbReference type="PIRSF" id="PIRSF006060">
    <property type="entry name" value="AA_transporter"/>
    <property type="match status" value="1"/>
</dbReference>
<organism evidence="8 9">
    <name type="scientific">Streptomyces graminofaciens</name>
    <dbReference type="NCBI Taxonomy" id="68212"/>
    <lineage>
        <taxon>Bacteria</taxon>
        <taxon>Bacillati</taxon>
        <taxon>Actinomycetota</taxon>
        <taxon>Actinomycetes</taxon>
        <taxon>Kitasatosporales</taxon>
        <taxon>Streptomycetaceae</taxon>
        <taxon>Streptomyces</taxon>
    </lineage>
</organism>
<keyword evidence="5 7" id="KW-0472">Membrane</keyword>
<feature type="transmembrane region" description="Helical" evidence="7">
    <location>
        <begin position="419"/>
        <end position="437"/>
    </location>
</feature>
<dbReference type="InterPro" id="IPR050367">
    <property type="entry name" value="APC_superfamily"/>
</dbReference>
<evidence type="ECO:0000256" key="7">
    <source>
        <dbReference type="SAM" id="Phobius"/>
    </source>
</evidence>
<feature type="transmembrane region" description="Helical" evidence="7">
    <location>
        <begin position="178"/>
        <end position="198"/>
    </location>
</feature>
<evidence type="ECO:0000256" key="1">
    <source>
        <dbReference type="ARBA" id="ARBA00004651"/>
    </source>
</evidence>
<accession>A0ABN5VB14</accession>
<feature type="transmembrane region" description="Helical" evidence="7">
    <location>
        <begin position="218"/>
        <end position="240"/>
    </location>
</feature>
<reference evidence="8 9" key="1">
    <citation type="journal article" date="2010" name="ChemBioChem">
        <title>Cloning and characterization of the biosynthetic gene cluster of 16-membered macrolide antibiotic FD-891: involvement of a dual functional cytochrome P450 monooxygenase catalyzing epoxidation and hydroxylation.</title>
        <authorList>
            <person name="Kudo F."/>
            <person name="Motegi A."/>
            <person name="Mizoue K."/>
            <person name="Eguchi T."/>
        </authorList>
    </citation>
    <scope>NUCLEOTIDE SEQUENCE [LARGE SCALE GENOMIC DNA]</scope>
    <source>
        <strain evidence="8 9">A-8890</strain>
    </source>
</reference>
<feature type="transmembrane region" description="Helical" evidence="7">
    <location>
        <begin position="64"/>
        <end position="85"/>
    </location>
</feature>
<dbReference type="Proteomes" id="UP001321542">
    <property type="component" value="Chromosome"/>
</dbReference>
<evidence type="ECO:0000313" key="8">
    <source>
        <dbReference type="EMBL" id="BBC30492.1"/>
    </source>
</evidence>
<feature type="transmembrane region" description="Helical" evidence="7">
    <location>
        <begin position="387"/>
        <end position="407"/>
    </location>
</feature>
<dbReference type="Gene3D" id="1.20.1740.10">
    <property type="entry name" value="Amino acid/polyamine transporter I"/>
    <property type="match status" value="1"/>
</dbReference>
<evidence type="ECO:0000256" key="3">
    <source>
        <dbReference type="ARBA" id="ARBA00022692"/>
    </source>
</evidence>
<proteinExistence type="predicted"/>
<evidence type="ECO:0000256" key="4">
    <source>
        <dbReference type="ARBA" id="ARBA00022989"/>
    </source>
</evidence>
<evidence type="ECO:0000256" key="5">
    <source>
        <dbReference type="ARBA" id="ARBA00023136"/>
    </source>
</evidence>
<feature type="transmembrane region" description="Helical" evidence="7">
    <location>
        <begin position="153"/>
        <end position="171"/>
    </location>
</feature>
<feature type="transmembrane region" description="Helical" evidence="7">
    <location>
        <begin position="252"/>
        <end position="278"/>
    </location>
</feature>
<evidence type="ECO:0000256" key="2">
    <source>
        <dbReference type="ARBA" id="ARBA00022475"/>
    </source>
</evidence>
<dbReference type="InterPro" id="IPR002293">
    <property type="entry name" value="AA/rel_permease1"/>
</dbReference>
<feature type="transmembrane region" description="Helical" evidence="7">
    <location>
        <begin position="449"/>
        <end position="468"/>
    </location>
</feature>
<feature type="transmembrane region" description="Helical" evidence="7">
    <location>
        <begin position="106"/>
        <end position="133"/>
    </location>
</feature>
<dbReference type="Pfam" id="PF13520">
    <property type="entry name" value="AA_permease_2"/>
    <property type="match status" value="1"/>
</dbReference>
<evidence type="ECO:0000256" key="6">
    <source>
        <dbReference type="SAM" id="MobiDB-lite"/>
    </source>
</evidence>
<evidence type="ECO:0000313" key="9">
    <source>
        <dbReference type="Proteomes" id="UP001321542"/>
    </source>
</evidence>
<gene>
    <name evidence="8" type="ORF">SGFS_017860</name>
</gene>
<keyword evidence="4 7" id="KW-1133">Transmembrane helix</keyword>
<feature type="transmembrane region" description="Helical" evidence="7">
    <location>
        <begin position="353"/>
        <end position="372"/>
    </location>
</feature>
<dbReference type="PANTHER" id="PTHR42770">
    <property type="entry name" value="AMINO ACID TRANSPORTER-RELATED"/>
    <property type="match status" value="1"/>
</dbReference>
<comment type="subcellular location">
    <subcellularLocation>
        <location evidence="1">Cell membrane</location>
        <topology evidence="1">Multi-pass membrane protein</topology>
    </subcellularLocation>
</comment>
<feature type="region of interest" description="Disordered" evidence="6">
    <location>
        <begin position="1"/>
        <end position="23"/>
    </location>
</feature>
<keyword evidence="2" id="KW-1003">Cell membrane</keyword>